<dbReference type="InterPro" id="IPR025714">
    <property type="entry name" value="Methyltranfer_dom"/>
</dbReference>
<dbReference type="OrthoDB" id="6489137at2759"/>
<evidence type="ECO:0000313" key="2">
    <source>
        <dbReference type="EMBL" id="GFQ97340.1"/>
    </source>
</evidence>
<dbReference type="InterPro" id="IPR029063">
    <property type="entry name" value="SAM-dependent_MTases_sf"/>
</dbReference>
<sequence length="278" mass="32394">MAEASLSLQASVRYDYSKKFIKRCADEFHWKDLSQDVIMDIGCGAELNCCKAILLQFPEVGALIAVDKDSTVFQKAHFIDRRIEFCIGDILYRDSLKSYEGKMDKIISAHTLQQIVAKEAVFQNVYRLLKPGGEAGFYFCVKSCMYSFLTELSEVPKFRAMLEDTYTQNLYPPEHGEQYYKEMLERIGFKNVRSIEEEKRFLFPTDQEFRDSIYYGLMVNPKLSYDVVHELKLDVFKLYVERFGRYEDKLFYNSIQINLLGVKPMESSHSECKETTVA</sequence>
<accession>A0A8X6L4F1</accession>
<evidence type="ECO:0000259" key="1">
    <source>
        <dbReference type="Pfam" id="PF13847"/>
    </source>
</evidence>
<dbReference type="SUPFAM" id="SSF53335">
    <property type="entry name" value="S-adenosyl-L-methionine-dependent methyltransferases"/>
    <property type="match status" value="1"/>
</dbReference>
<feature type="domain" description="Methyltransferase" evidence="1">
    <location>
        <begin position="35"/>
        <end position="167"/>
    </location>
</feature>
<gene>
    <name evidence="2" type="primary">NCL1_11512</name>
    <name evidence="2" type="ORF">TNCT_586461</name>
</gene>
<evidence type="ECO:0000313" key="3">
    <source>
        <dbReference type="Proteomes" id="UP000887116"/>
    </source>
</evidence>
<name>A0A8X6L4F1_TRICU</name>
<dbReference type="Pfam" id="PF13847">
    <property type="entry name" value="Methyltransf_31"/>
    <property type="match status" value="1"/>
</dbReference>
<proteinExistence type="predicted"/>
<reference evidence="2" key="1">
    <citation type="submission" date="2020-07" db="EMBL/GenBank/DDBJ databases">
        <title>Multicomponent nature underlies the extraordinary mechanical properties of spider dragline silk.</title>
        <authorList>
            <person name="Kono N."/>
            <person name="Nakamura H."/>
            <person name="Mori M."/>
            <person name="Yoshida Y."/>
            <person name="Ohtoshi R."/>
            <person name="Malay A.D."/>
            <person name="Moran D.A.P."/>
            <person name="Tomita M."/>
            <person name="Numata K."/>
            <person name="Arakawa K."/>
        </authorList>
    </citation>
    <scope>NUCLEOTIDE SEQUENCE</scope>
</reference>
<dbReference type="Proteomes" id="UP000887116">
    <property type="component" value="Unassembled WGS sequence"/>
</dbReference>
<dbReference type="AlphaFoldDB" id="A0A8X6L4F1"/>
<keyword evidence="3" id="KW-1185">Reference proteome</keyword>
<organism evidence="2 3">
    <name type="scientific">Trichonephila clavata</name>
    <name type="common">Joro spider</name>
    <name type="synonym">Nephila clavata</name>
    <dbReference type="NCBI Taxonomy" id="2740835"/>
    <lineage>
        <taxon>Eukaryota</taxon>
        <taxon>Metazoa</taxon>
        <taxon>Ecdysozoa</taxon>
        <taxon>Arthropoda</taxon>
        <taxon>Chelicerata</taxon>
        <taxon>Arachnida</taxon>
        <taxon>Araneae</taxon>
        <taxon>Araneomorphae</taxon>
        <taxon>Entelegynae</taxon>
        <taxon>Araneoidea</taxon>
        <taxon>Nephilidae</taxon>
        <taxon>Trichonephila</taxon>
    </lineage>
</organism>
<dbReference type="CDD" id="cd02440">
    <property type="entry name" value="AdoMet_MTases"/>
    <property type="match status" value="1"/>
</dbReference>
<protein>
    <submittedName>
        <fullName evidence="2">Jhamt</fullName>
    </submittedName>
</protein>
<comment type="caution">
    <text evidence="2">The sequence shown here is derived from an EMBL/GenBank/DDBJ whole genome shotgun (WGS) entry which is preliminary data.</text>
</comment>
<dbReference type="Gene3D" id="3.40.50.150">
    <property type="entry name" value="Vaccinia Virus protein VP39"/>
    <property type="match status" value="1"/>
</dbReference>
<dbReference type="EMBL" id="BMAO01014816">
    <property type="protein sequence ID" value="GFQ97340.1"/>
    <property type="molecule type" value="Genomic_DNA"/>
</dbReference>